<feature type="domain" description="Plant heme peroxidase family profile" evidence="12">
    <location>
        <begin position="127"/>
        <end position="461"/>
    </location>
</feature>
<name>A0A8H5ZFY4_COCSA</name>
<evidence type="ECO:0000313" key="14">
    <source>
        <dbReference type="Proteomes" id="UP000624244"/>
    </source>
</evidence>
<evidence type="ECO:0000313" key="13">
    <source>
        <dbReference type="EMBL" id="KAF5848512.1"/>
    </source>
</evidence>
<dbReference type="InterPro" id="IPR000763">
    <property type="entry name" value="Catalase_peroxidase"/>
</dbReference>
<dbReference type="NCBIfam" id="NF011635">
    <property type="entry name" value="PRK15061.1"/>
    <property type="match status" value="1"/>
</dbReference>
<dbReference type="AlphaFoldDB" id="A0A8H5ZFY4"/>
<comment type="catalytic activity">
    <reaction evidence="7 10 11">
        <text>2 H2O2 = O2 + 2 H2O</text>
        <dbReference type="Rhea" id="RHEA:20309"/>
        <dbReference type="ChEBI" id="CHEBI:15377"/>
        <dbReference type="ChEBI" id="CHEBI:15379"/>
        <dbReference type="ChEBI" id="CHEBI:16240"/>
        <dbReference type="EC" id="1.11.1.21"/>
    </reaction>
</comment>
<dbReference type="Gene3D" id="1.10.520.10">
    <property type="match status" value="2"/>
</dbReference>
<dbReference type="Proteomes" id="UP000624244">
    <property type="component" value="Unassembled WGS sequence"/>
</dbReference>
<protein>
    <recommendedName>
        <fullName evidence="9 10">Catalase-peroxidase</fullName>
        <shortName evidence="10">CP</shortName>
        <ecNumber evidence="10 11">1.11.1.21</ecNumber>
    </recommendedName>
    <alternativeName>
        <fullName evidence="10">Peroxidase/catalase</fullName>
    </alternativeName>
</protein>
<dbReference type="InterPro" id="IPR010255">
    <property type="entry name" value="Haem_peroxidase_sf"/>
</dbReference>
<dbReference type="PANTHER" id="PTHR30555:SF0">
    <property type="entry name" value="CATALASE-PEROXIDASE"/>
    <property type="match status" value="1"/>
</dbReference>
<dbReference type="OMA" id="GPETTWL"/>
<dbReference type="GO" id="GO:0005829">
    <property type="term" value="C:cytosol"/>
    <property type="evidence" value="ECO:0007669"/>
    <property type="project" value="TreeGrafter"/>
</dbReference>
<dbReference type="GO" id="GO:0004096">
    <property type="term" value="F:catalase activity"/>
    <property type="evidence" value="ECO:0007669"/>
    <property type="project" value="UniProtKB-UniRule"/>
</dbReference>
<dbReference type="NCBIfam" id="TIGR00198">
    <property type="entry name" value="cat_per_HPI"/>
    <property type="match status" value="1"/>
</dbReference>
<feature type="site" description="Transition state stabilizer" evidence="10">
    <location>
        <position position="90"/>
    </location>
</feature>
<dbReference type="Gene3D" id="1.10.420.10">
    <property type="entry name" value="Peroxidase, domain 2"/>
    <property type="match status" value="2"/>
</dbReference>
<dbReference type="GO" id="GO:0046872">
    <property type="term" value="F:metal ion binding"/>
    <property type="evidence" value="ECO:0007669"/>
    <property type="project" value="UniProtKB-KW"/>
</dbReference>
<reference evidence="13" key="1">
    <citation type="submission" date="2019-11" db="EMBL/GenBank/DDBJ databases">
        <title>Bipolaris sorokiniana Genome sequencing.</title>
        <authorList>
            <person name="Wang H."/>
        </authorList>
    </citation>
    <scope>NUCLEOTIDE SEQUENCE</scope>
</reference>
<dbReference type="Pfam" id="PF00141">
    <property type="entry name" value="peroxidase"/>
    <property type="match status" value="2"/>
</dbReference>
<dbReference type="InterPro" id="IPR019793">
    <property type="entry name" value="Peroxidases_heam-ligand_BS"/>
</dbReference>
<dbReference type="FunFam" id="1.10.420.10:FF:000004">
    <property type="entry name" value="Catalase-peroxidase"/>
    <property type="match status" value="1"/>
</dbReference>
<comment type="PTM">
    <text evidence="10">Formation of the three residue Trp-Tyr-Met cross-link is important for the catalase, but not the peroxidase activity of the enzyme.</text>
</comment>
<accession>A0A8H5ZFY4</accession>
<evidence type="ECO:0000256" key="3">
    <source>
        <dbReference type="ARBA" id="ARBA00022723"/>
    </source>
</evidence>
<keyword evidence="1 10" id="KW-0575">Peroxidase</keyword>
<feature type="cross-link" description="Tryptophyl-tyrosyl-methioninium (Tyr-Met) (with Trp-93)" evidence="10">
    <location>
        <begin position="242"/>
        <end position="268"/>
    </location>
</feature>
<dbReference type="FunFam" id="1.10.420.10:FF:000002">
    <property type="entry name" value="Catalase-peroxidase"/>
    <property type="match status" value="1"/>
</dbReference>
<organism evidence="13 14">
    <name type="scientific">Cochliobolus sativus</name>
    <name type="common">Common root rot and spot blotch fungus</name>
    <name type="synonym">Bipolaris sorokiniana</name>
    <dbReference type="NCBI Taxonomy" id="45130"/>
    <lineage>
        <taxon>Eukaryota</taxon>
        <taxon>Fungi</taxon>
        <taxon>Dikarya</taxon>
        <taxon>Ascomycota</taxon>
        <taxon>Pezizomycotina</taxon>
        <taxon>Dothideomycetes</taxon>
        <taxon>Pleosporomycetidae</taxon>
        <taxon>Pleosporales</taxon>
        <taxon>Pleosporineae</taxon>
        <taxon>Pleosporaceae</taxon>
        <taxon>Bipolaris</taxon>
    </lineage>
</organism>
<feature type="active site" description="Proton acceptor" evidence="10">
    <location>
        <position position="94"/>
    </location>
</feature>
<evidence type="ECO:0000256" key="10">
    <source>
        <dbReference type="HAMAP-Rule" id="MF_03108"/>
    </source>
</evidence>
<sequence>MSKGECPVKKVPNVAGSGTRNSDWWPNELRVNILRQHDPRQNPLGPDFNYAEEFKKLDYDALKKDLTALMTDSQDWWPADFGHYGGFFVRLAWHAAGTYRVTDGRGGGGDGQQRFAPLNAWPDNVSLDKARRLLWPIKQKYGNKISWADLLLLVGNVAIESMGCPTFGFAGGRSDTFQSDESVYWGGETEWLGSDVRYADGAKGIKGEGIMDGDQHKNDAKDTHTSRNLEQPLAAAHMGLIYVNPEGPEGVPDPVAAAHDIRTTFGRMAMNDEETAALIVGGHTFGKTHGAAPSENTGPDPNSEDLGTQGLGWMNKHGRGNGPDTITSGLEVTWTSTPVKWSNKYLEYLYKFEWELEKSPAGANQWVAKTDEEIIPDAYDPNKKHKPRMLTTDLSMRMDPAYEKITRRWLDHPEELHDAFTRAWFKLLHRDMGPRSRWIGPEIPKEILLWEDPVPEPEGEIIGESDIQTLKKQVLDAGIEPAKLIRTAWASAASFRGSDKRGGANGARIRLAPQKDWEVNNPKELAEVLKALEGIQSKFNSGSSKKVSLADLIVLAGTAAVEKAAGVPVPFAPGRSDASQEQTDVQSFEHLEPVTDGFRNYGKGTERVRTEQLDVDKAHLLRLTAPEMVVLTGGMRALNANWDGSSHGIFTQRPGQLTNDFFVNLLDNNLEWKATDASKELYEGFDRKSGQKKWTGTRHDLVFGHHPELRAIAETYASSDNANKFVKDFVAGWEKVMNNDRYDIKNKSVSTPSSGASRPRL</sequence>
<dbReference type="PANTHER" id="PTHR30555">
    <property type="entry name" value="HYDROPEROXIDASE I, BIFUNCTIONAL CATALASE-PEROXIDASE"/>
    <property type="match status" value="1"/>
</dbReference>
<evidence type="ECO:0000256" key="9">
    <source>
        <dbReference type="ARBA" id="ARBA00074141"/>
    </source>
</evidence>
<dbReference type="FunFam" id="1.10.520.10:FF:000002">
    <property type="entry name" value="Catalase-peroxidase"/>
    <property type="match status" value="1"/>
</dbReference>
<keyword evidence="5 10" id="KW-0408">Iron</keyword>
<gene>
    <name evidence="10" type="primary">katG</name>
    <name evidence="13" type="ORF">GGP41_005928</name>
</gene>
<keyword evidence="6 10" id="KW-0376">Hydrogen peroxide</keyword>
<comment type="caution">
    <text evidence="13">The sequence shown here is derived from an EMBL/GenBank/DDBJ whole genome shotgun (WGS) entry which is preliminary data.</text>
</comment>
<dbReference type="GO" id="GO:0070301">
    <property type="term" value="P:cellular response to hydrogen peroxide"/>
    <property type="evidence" value="ECO:0007669"/>
    <property type="project" value="TreeGrafter"/>
</dbReference>
<keyword evidence="3 10" id="KW-0479">Metal-binding</keyword>
<keyword evidence="2 10" id="KW-0349">Heme</keyword>
<evidence type="ECO:0000259" key="12">
    <source>
        <dbReference type="PROSITE" id="PS50873"/>
    </source>
</evidence>
<dbReference type="PRINTS" id="PR00460">
    <property type="entry name" value="BPEROXIDASE"/>
</dbReference>
<dbReference type="CDD" id="cd00649">
    <property type="entry name" value="catalase_peroxidase_1"/>
    <property type="match status" value="1"/>
</dbReference>
<feature type="binding site" description="axial binding residue" evidence="10">
    <location>
        <position position="283"/>
    </location>
    <ligand>
        <name>heme</name>
        <dbReference type="ChEBI" id="CHEBI:30413"/>
    </ligand>
    <ligandPart>
        <name>Fe</name>
        <dbReference type="ChEBI" id="CHEBI:18248"/>
    </ligandPart>
</feature>
<evidence type="ECO:0000256" key="8">
    <source>
        <dbReference type="ARBA" id="ARBA00051651"/>
    </source>
</evidence>
<dbReference type="CDD" id="cd08200">
    <property type="entry name" value="catalase_peroxidase_2"/>
    <property type="match status" value="1"/>
</dbReference>
<evidence type="ECO:0000256" key="1">
    <source>
        <dbReference type="ARBA" id="ARBA00022559"/>
    </source>
</evidence>
<evidence type="ECO:0000256" key="7">
    <source>
        <dbReference type="ARBA" id="ARBA00049145"/>
    </source>
</evidence>
<dbReference type="PROSITE" id="PS00436">
    <property type="entry name" value="PEROXIDASE_2"/>
    <property type="match status" value="1"/>
</dbReference>
<proteinExistence type="inferred from homology"/>
<evidence type="ECO:0000256" key="2">
    <source>
        <dbReference type="ARBA" id="ARBA00022617"/>
    </source>
</evidence>
<dbReference type="EC" id="1.11.1.21" evidence="10 11"/>
<dbReference type="InterPro" id="IPR002016">
    <property type="entry name" value="Haem_peroxidase"/>
</dbReference>
<comment type="cofactor">
    <cofactor evidence="10">
        <name>heme b</name>
        <dbReference type="ChEBI" id="CHEBI:60344"/>
    </cofactor>
    <text evidence="10">Binds 1 heme b (iron(II)-protoporphyrin IX) group per monomer.</text>
</comment>
<evidence type="ECO:0000256" key="5">
    <source>
        <dbReference type="ARBA" id="ARBA00023004"/>
    </source>
</evidence>
<dbReference type="PRINTS" id="PR00458">
    <property type="entry name" value="PEROXIDASE"/>
</dbReference>
<evidence type="ECO:0000256" key="6">
    <source>
        <dbReference type="ARBA" id="ARBA00023324"/>
    </source>
</evidence>
<dbReference type="EMBL" id="WNKQ01000011">
    <property type="protein sequence ID" value="KAF5848512.1"/>
    <property type="molecule type" value="Genomic_DNA"/>
</dbReference>
<dbReference type="InterPro" id="IPR019794">
    <property type="entry name" value="Peroxidases_AS"/>
</dbReference>
<evidence type="ECO:0000256" key="11">
    <source>
        <dbReference type="RuleBase" id="RU003451"/>
    </source>
</evidence>
<dbReference type="GO" id="GO:0020037">
    <property type="term" value="F:heme binding"/>
    <property type="evidence" value="ECO:0007669"/>
    <property type="project" value="InterPro"/>
</dbReference>
<dbReference type="SUPFAM" id="SSF48113">
    <property type="entry name" value="Heme-dependent peroxidases"/>
    <property type="match status" value="2"/>
</dbReference>
<comment type="caution">
    <text evidence="10">Lacks conserved residue(s) required for the propagation of feature annotation.</text>
</comment>
<dbReference type="PROSITE" id="PS00435">
    <property type="entry name" value="PEROXIDASE_1"/>
    <property type="match status" value="1"/>
</dbReference>
<keyword evidence="4 10" id="KW-0560">Oxidoreductase</keyword>
<dbReference type="PROSITE" id="PS50873">
    <property type="entry name" value="PEROXIDASE_4"/>
    <property type="match status" value="1"/>
</dbReference>
<evidence type="ECO:0000256" key="4">
    <source>
        <dbReference type="ARBA" id="ARBA00023002"/>
    </source>
</evidence>
<comment type="similarity">
    <text evidence="10 11">Belongs to the peroxidase family. Peroxidase/catalase subfamily.</text>
</comment>
<comment type="catalytic activity">
    <reaction evidence="8 10 11">
        <text>H2O2 + AH2 = A + 2 H2O</text>
        <dbReference type="Rhea" id="RHEA:30275"/>
        <dbReference type="ChEBI" id="CHEBI:13193"/>
        <dbReference type="ChEBI" id="CHEBI:15377"/>
        <dbReference type="ChEBI" id="CHEBI:16240"/>
        <dbReference type="ChEBI" id="CHEBI:17499"/>
        <dbReference type="EC" id="1.11.1.21"/>
    </reaction>
</comment>
<dbReference type="GO" id="GO:0042744">
    <property type="term" value="P:hydrogen peroxide catabolic process"/>
    <property type="evidence" value="ECO:0007669"/>
    <property type="project" value="UniProtKB-KW"/>
</dbReference>
<dbReference type="HAMAP" id="MF_01961">
    <property type="entry name" value="Catal_peroxid"/>
    <property type="match status" value="1"/>
</dbReference>